<evidence type="ECO:0000313" key="6">
    <source>
        <dbReference type="EMBL" id="HGY94908.1"/>
    </source>
</evidence>
<dbReference type="GO" id="GO:1990904">
    <property type="term" value="C:ribonucleoprotein complex"/>
    <property type="evidence" value="ECO:0007669"/>
    <property type="project" value="UniProtKB-KW"/>
</dbReference>
<keyword evidence="2 4" id="KW-0689">Ribosomal protein</keyword>
<protein>
    <recommendedName>
        <fullName evidence="4">Large ribosomal subunit protein bL21</fullName>
    </recommendedName>
</protein>
<proteinExistence type="inferred from homology"/>
<keyword evidence="4 5" id="KW-0694">RNA-binding</keyword>
<dbReference type="GO" id="GO:0005737">
    <property type="term" value="C:cytoplasm"/>
    <property type="evidence" value="ECO:0007669"/>
    <property type="project" value="UniProtKB-ARBA"/>
</dbReference>
<dbReference type="GO" id="GO:0006412">
    <property type="term" value="P:translation"/>
    <property type="evidence" value="ECO:0007669"/>
    <property type="project" value="UniProtKB-UniRule"/>
</dbReference>
<evidence type="ECO:0000256" key="2">
    <source>
        <dbReference type="ARBA" id="ARBA00022980"/>
    </source>
</evidence>
<accession>A0A7V4XTH1</accession>
<dbReference type="SMR" id="A0A7V4XTH1"/>
<evidence type="ECO:0000256" key="1">
    <source>
        <dbReference type="ARBA" id="ARBA00008563"/>
    </source>
</evidence>
<comment type="function">
    <text evidence="4 5">This protein binds to 23S rRNA in the presence of protein L20.</text>
</comment>
<dbReference type="HAMAP" id="MF_01363">
    <property type="entry name" value="Ribosomal_bL21"/>
    <property type="match status" value="1"/>
</dbReference>
<dbReference type="InterPro" id="IPR028909">
    <property type="entry name" value="bL21-like"/>
</dbReference>
<reference evidence="6" key="1">
    <citation type="journal article" date="2020" name="mSystems">
        <title>Genome- and Community-Level Interaction Insights into Carbon Utilization and Element Cycling Functions of Hydrothermarchaeota in Hydrothermal Sediment.</title>
        <authorList>
            <person name="Zhou Z."/>
            <person name="Liu Y."/>
            <person name="Xu W."/>
            <person name="Pan J."/>
            <person name="Luo Z.H."/>
            <person name="Li M."/>
        </authorList>
    </citation>
    <scope>NUCLEOTIDE SEQUENCE [LARGE SCALE GENOMIC DNA]</scope>
    <source>
        <strain evidence="6">SpSt-855</strain>
    </source>
</reference>
<dbReference type="SUPFAM" id="SSF141091">
    <property type="entry name" value="L21p-like"/>
    <property type="match status" value="1"/>
</dbReference>
<dbReference type="EMBL" id="DTKL01000060">
    <property type="protein sequence ID" value="HGY94908.1"/>
    <property type="molecule type" value="Genomic_DNA"/>
</dbReference>
<gene>
    <name evidence="4 6" type="primary">rplU</name>
    <name evidence="6" type="ORF">ENW50_09540</name>
</gene>
<dbReference type="AlphaFoldDB" id="A0A7V4XTH1"/>
<dbReference type="OMA" id="HRQPFTK"/>
<comment type="subunit">
    <text evidence="4">Part of the 50S ribosomal subunit. Contacts protein L20.</text>
</comment>
<evidence type="ECO:0000256" key="5">
    <source>
        <dbReference type="RuleBase" id="RU000562"/>
    </source>
</evidence>
<comment type="similarity">
    <text evidence="1 4 5">Belongs to the bacterial ribosomal protein bL21 family.</text>
</comment>
<evidence type="ECO:0000256" key="3">
    <source>
        <dbReference type="ARBA" id="ARBA00023274"/>
    </source>
</evidence>
<organism evidence="6">
    <name type="scientific">Acidobacterium capsulatum</name>
    <dbReference type="NCBI Taxonomy" id="33075"/>
    <lineage>
        <taxon>Bacteria</taxon>
        <taxon>Pseudomonadati</taxon>
        <taxon>Acidobacteriota</taxon>
        <taxon>Terriglobia</taxon>
        <taxon>Terriglobales</taxon>
        <taxon>Acidobacteriaceae</taxon>
        <taxon>Acidobacterium</taxon>
    </lineage>
</organism>
<dbReference type="Pfam" id="PF00829">
    <property type="entry name" value="Ribosomal_L21p"/>
    <property type="match status" value="1"/>
</dbReference>
<dbReference type="GO" id="GO:0005840">
    <property type="term" value="C:ribosome"/>
    <property type="evidence" value="ECO:0007669"/>
    <property type="project" value="UniProtKB-KW"/>
</dbReference>
<sequence>MYAVIRTGGKQYRVAPGDVLKIETAAANQDGQIEFSEVLAFSGETGSVVKPGAAKVLASVEGEGRGDKILVFHYKRKKQYKKLQGHRQNFTQIRIQEIQIDGNSYRAQ</sequence>
<dbReference type="PANTHER" id="PTHR21349:SF0">
    <property type="entry name" value="LARGE RIBOSOMAL SUBUNIT PROTEIN BL21M"/>
    <property type="match status" value="1"/>
</dbReference>
<keyword evidence="3 4" id="KW-0687">Ribonucleoprotein</keyword>
<dbReference type="GO" id="GO:0003735">
    <property type="term" value="F:structural constituent of ribosome"/>
    <property type="evidence" value="ECO:0007669"/>
    <property type="project" value="InterPro"/>
</dbReference>
<dbReference type="NCBIfam" id="TIGR00061">
    <property type="entry name" value="L21"/>
    <property type="match status" value="1"/>
</dbReference>
<evidence type="ECO:0000256" key="4">
    <source>
        <dbReference type="HAMAP-Rule" id="MF_01363"/>
    </source>
</evidence>
<dbReference type="PANTHER" id="PTHR21349">
    <property type="entry name" value="50S RIBOSOMAL PROTEIN L21"/>
    <property type="match status" value="1"/>
</dbReference>
<dbReference type="GO" id="GO:0019843">
    <property type="term" value="F:rRNA binding"/>
    <property type="evidence" value="ECO:0007669"/>
    <property type="project" value="UniProtKB-UniRule"/>
</dbReference>
<dbReference type="InterPro" id="IPR001787">
    <property type="entry name" value="Ribosomal_bL21"/>
</dbReference>
<dbReference type="InterPro" id="IPR036164">
    <property type="entry name" value="bL21-like_sf"/>
</dbReference>
<name>A0A7V4XTH1_9BACT</name>
<keyword evidence="4 5" id="KW-0699">rRNA-binding</keyword>
<comment type="caution">
    <text evidence="6">The sequence shown here is derived from an EMBL/GenBank/DDBJ whole genome shotgun (WGS) entry which is preliminary data.</text>
</comment>